<feature type="compositionally biased region" description="Low complexity" evidence="1">
    <location>
        <begin position="289"/>
        <end position="298"/>
    </location>
</feature>
<evidence type="ECO:0000313" key="2">
    <source>
        <dbReference type="EMBL" id="KAH9832281.1"/>
    </source>
</evidence>
<feature type="region of interest" description="Disordered" evidence="1">
    <location>
        <begin position="153"/>
        <end position="225"/>
    </location>
</feature>
<feature type="compositionally biased region" description="Gly residues" evidence="1">
    <location>
        <begin position="701"/>
        <end position="731"/>
    </location>
</feature>
<feature type="region of interest" description="Disordered" evidence="1">
    <location>
        <begin position="691"/>
        <end position="731"/>
    </location>
</feature>
<gene>
    <name evidence="2" type="ORF">C8Q71DRAFT_861177</name>
</gene>
<proteinExistence type="predicted"/>
<feature type="compositionally biased region" description="Polar residues" evidence="1">
    <location>
        <begin position="173"/>
        <end position="185"/>
    </location>
</feature>
<dbReference type="Proteomes" id="UP000814176">
    <property type="component" value="Unassembled WGS sequence"/>
</dbReference>
<feature type="compositionally biased region" description="Low complexity" evidence="1">
    <location>
        <begin position="348"/>
        <end position="358"/>
    </location>
</feature>
<sequence>MQNAYDHPQLSPSEDSHVSVTANQLNQESNSQPQSPTTYKELTSSPSPMALSRQDLSYASVVARSPQPLINNENVTKHIEPAPPPPSPSSLIEEKNTPRQTPQPTADTADTAGGWTVVSRKKKNKGKVSSAAMVHRVASSFNPTGPGDILFTEPLKVDQRKRRRVADDLGEENSPSTEARKQNVSPILPDVLEPAISTPIPSASTPSDHFSSAGPSKPRAGHSDSDSIHDISFAIASDSARVESLLARRSDSFPTLPSIDLAASTHRGASAAISSKAPSRKGKGKAKPPLRLGDFLPLFPLPPSSIPTSSPHTPSPSYLRRPSATPVGPKRGHHWADISDSEEDAKPSRPSQRNSSPPEIVMADTTPTPSIARYSSIDSDPEELEIPEVLPFNVDDFEPDVVIPTVGTWRPSQGDSANWKERGMVVKQRLSWTRIAELQPTLGLQIAYHGSEEPGVEARITKMLDVFHNTLHAPNASIFSSYSATGFHGMNLEPYWYLVTNLSILIIIELVRIGWMNLTTITLNFAFWSDPNPHLCASFRLIHRFGAQTKDEYEHLIRREILESDLYEITFEVLSRDIERGGMWSGSRKADAIGEMLDSIDVDVVPFRVGTNATEPIAVIYMKPPTADRRDWLRFSSKMKCHGFGSDLTGHPEPFAGRIWCGYCHSLGHTPATCSVRQTLGWHDIPLQQVPNQLPPPYNAGRGGRGNGGNGGRGTGRGRGVGRGRGGGGNH</sequence>
<feature type="compositionally biased region" description="Low complexity" evidence="1">
    <location>
        <begin position="100"/>
        <end position="114"/>
    </location>
</feature>
<reference evidence="2 3" key="1">
    <citation type="journal article" date="2021" name="Environ. Microbiol.">
        <title>Gene family expansions and transcriptome signatures uncover fungal adaptations to wood decay.</title>
        <authorList>
            <person name="Hage H."/>
            <person name="Miyauchi S."/>
            <person name="Viragh M."/>
            <person name="Drula E."/>
            <person name="Min B."/>
            <person name="Chaduli D."/>
            <person name="Navarro D."/>
            <person name="Favel A."/>
            <person name="Norest M."/>
            <person name="Lesage-Meessen L."/>
            <person name="Balint B."/>
            <person name="Merenyi Z."/>
            <person name="de Eugenio L."/>
            <person name="Morin E."/>
            <person name="Martinez A.T."/>
            <person name="Baldrian P."/>
            <person name="Stursova M."/>
            <person name="Martinez M.J."/>
            <person name="Novotny C."/>
            <person name="Magnuson J.K."/>
            <person name="Spatafora J.W."/>
            <person name="Maurice S."/>
            <person name="Pangilinan J."/>
            <person name="Andreopoulos W."/>
            <person name="LaButti K."/>
            <person name="Hundley H."/>
            <person name="Na H."/>
            <person name="Kuo A."/>
            <person name="Barry K."/>
            <person name="Lipzen A."/>
            <person name="Henrissat B."/>
            <person name="Riley R."/>
            <person name="Ahrendt S."/>
            <person name="Nagy L.G."/>
            <person name="Grigoriev I.V."/>
            <person name="Martin F."/>
            <person name="Rosso M.N."/>
        </authorList>
    </citation>
    <scope>NUCLEOTIDE SEQUENCE [LARGE SCALE GENOMIC DNA]</scope>
    <source>
        <strain evidence="2 3">CIRM-BRFM 1785</strain>
    </source>
</reference>
<feature type="region of interest" description="Disordered" evidence="1">
    <location>
        <begin position="1"/>
        <end position="130"/>
    </location>
</feature>
<accession>A0ABQ8K658</accession>
<protein>
    <submittedName>
        <fullName evidence="2">Uncharacterized protein</fullName>
    </submittedName>
</protein>
<dbReference type="EMBL" id="JADCUA010000022">
    <property type="protein sequence ID" value="KAH9832281.1"/>
    <property type="molecule type" value="Genomic_DNA"/>
</dbReference>
<evidence type="ECO:0000256" key="1">
    <source>
        <dbReference type="SAM" id="MobiDB-lite"/>
    </source>
</evidence>
<comment type="caution">
    <text evidence="2">The sequence shown here is derived from an EMBL/GenBank/DDBJ whole genome shotgun (WGS) entry which is preliminary data.</text>
</comment>
<evidence type="ECO:0000313" key="3">
    <source>
        <dbReference type="Proteomes" id="UP000814176"/>
    </source>
</evidence>
<feature type="compositionally biased region" description="Low complexity" evidence="1">
    <location>
        <begin position="194"/>
        <end position="207"/>
    </location>
</feature>
<dbReference type="RefSeq" id="XP_047775300.1">
    <property type="nucleotide sequence ID" value="XM_047927869.1"/>
</dbReference>
<organism evidence="2 3">
    <name type="scientific">Rhodofomes roseus</name>
    <dbReference type="NCBI Taxonomy" id="34475"/>
    <lineage>
        <taxon>Eukaryota</taxon>
        <taxon>Fungi</taxon>
        <taxon>Dikarya</taxon>
        <taxon>Basidiomycota</taxon>
        <taxon>Agaricomycotina</taxon>
        <taxon>Agaricomycetes</taxon>
        <taxon>Polyporales</taxon>
        <taxon>Rhodofomes</taxon>
    </lineage>
</organism>
<keyword evidence="3" id="KW-1185">Reference proteome</keyword>
<dbReference type="GeneID" id="72008601"/>
<name>A0ABQ8K658_9APHY</name>
<feature type="compositionally biased region" description="Polar residues" evidence="1">
    <location>
        <begin position="10"/>
        <end position="47"/>
    </location>
</feature>
<feature type="compositionally biased region" description="Basic residues" evidence="1">
    <location>
        <begin position="278"/>
        <end position="288"/>
    </location>
</feature>
<feature type="compositionally biased region" description="Low complexity" evidence="1">
    <location>
        <begin position="306"/>
        <end position="319"/>
    </location>
</feature>
<feature type="region of interest" description="Disordered" evidence="1">
    <location>
        <begin position="270"/>
        <end position="380"/>
    </location>
</feature>